<keyword evidence="4" id="KW-1015">Disulfide bond</keyword>
<evidence type="ECO:0000256" key="5">
    <source>
        <dbReference type="ARBA" id="ARBA00023284"/>
    </source>
</evidence>
<dbReference type="Proteomes" id="UP000064201">
    <property type="component" value="Chromosome"/>
</dbReference>
<dbReference type="EMBL" id="CP011367">
    <property type="protein sequence ID" value="AKJ95894.1"/>
    <property type="molecule type" value="Genomic_DNA"/>
</dbReference>
<reference evidence="8 9" key="1">
    <citation type="submission" date="2015-04" db="EMBL/GenBank/DDBJ databases">
        <title>Complete Sequence for the Genome of the Thioalkalivibrio versutus D301.</title>
        <authorList>
            <person name="Mu T."/>
            <person name="Zhou J."/>
            <person name="Xu X."/>
        </authorList>
    </citation>
    <scope>NUCLEOTIDE SEQUENCE [LARGE SCALE GENOMIC DNA]</scope>
    <source>
        <strain evidence="8 9">D301</strain>
    </source>
</reference>
<evidence type="ECO:0000313" key="8">
    <source>
        <dbReference type="EMBL" id="AKJ95894.1"/>
    </source>
</evidence>
<dbReference type="InterPro" id="IPR036249">
    <property type="entry name" value="Thioredoxin-like_sf"/>
</dbReference>
<dbReference type="PRINTS" id="PR00160">
    <property type="entry name" value="GLUTAREDOXIN"/>
</dbReference>
<dbReference type="GO" id="GO:0045454">
    <property type="term" value="P:cell redox homeostasis"/>
    <property type="evidence" value="ECO:0007669"/>
    <property type="project" value="InterPro"/>
</dbReference>
<dbReference type="InterPro" id="IPR014025">
    <property type="entry name" value="Glutaredoxin_subgr"/>
</dbReference>
<proteinExistence type="inferred from homology"/>
<dbReference type="InterPro" id="IPR002109">
    <property type="entry name" value="Glutaredoxin"/>
</dbReference>
<dbReference type="PROSITE" id="PS51354">
    <property type="entry name" value="GLUTAREDOXIN_2"/>
    <property type="match status" value="1"/>
</dbReference>
<dbReference type="GO" id="GO:0005737">
    <property type="term" value="C:cytoplasm"/>
    <property type="evidence" value="ECO:0007669"/>
    <property type="project" value="TreeGrafter"/>
</dbReference>
<keyword evidence="2 6" id="KW-0813">Transport</keyword>
<dbReference type="SUPFAM" id="SSF52833">
    <property type="entry name" value="Thioredoxin-like"/>
    <property type="match status" value="1"/>
</dbReference>
<dbReference type="InterPro" id="IPR011767">
    <property type="entry name" value="GLR_AS"/>
</dbReference>
<keyword evidence="5 6" id="KW-0676">Redox-active center</keyword>
<dbReference type="PROSITE" id="PS00195">
    <property type="entry name" value="GLUTAREDOXIN_1"/>
    <property type="match status" value="1"/>
</dbReference>
<evidence type="ECO:0000256" key="3">
    <source>
        <dbReference type="ARBA" id="ARBA00022982"/>
    </source>
</evidence>
<dbReference type="RefSeq" id="WP_018938373.1">
    <property type="nucleotide sequence ID" value="NZ_CP011367.1"/>
</dbReference>
<dbReference type="InterPro" id="IPR011900">
    <property type="entry name" value="GRX_bact"/>
</dbReference>
<dbReference type="Pfam" id="PF00462">
    <property type="entry name" value="Glutaredoxin"/>
    <property type="match status" value="1"/>
</dbReference>
<comment type="similarity">
    <text evidence="1 6">Belongs to the glutaredoxin family.</text>
</comment>
<evidence type="ECO:0000259" key="7">
    <source>
        <dbReference type="Pfam" id="PF00462"/>
    </source>
</evidence>
<dbReference type="PANTHER" id="PTHR45694:SF18">
    <property type="entry name" value="GLUTAREDOXIN-1-RELATED"/>
    <property type="match status" value="1"/>
</dbReference>
<evidence type="ECO:0000313" key="9">
    <source>
        <dbReference type="Proteomes" id="UP000064201"/>
    </source>
</evidence>
<evidence type="ECO:0000256" key="1">
    <source>
        <dbReference type="ARBA" id="ARBA00007787"/>
    </source>
</evidence>
<sequence length="96" mass="10482">MQFEVYSSGRCPFCLLARRLLNQRGYPFAEYAVDREPGLRAEMEQRAAGRSSVPQIFLGDTHIGGFDELQAMDSNGQLARLASEAGLEAPTDNASG</sequence>
<dbReference type="STRING" id="106634.TVD_11255"/>
<organism evidence="8 9">
    <name type="scientific">Thioalkalivibrio versutus</name>
    <dbReference type="NCBI Taxonomy" id="106634"/>
    <lineage>
        <taxon>Bacteria</taxon>
        <taxon>Pseudomonadati</taxon>
        <taxon>Pseudomonadota</taxon>
        <taxon>Gammaproteobacteria</taxon>
        <taxon>Chromatiales</taxon>
        <taxon>Ectothiorhodospiraceae</taxon>
        <taxon>Thioalkalivibrio</taxon>
    </lineage>
</organism>
<gene>
    <name evidence="8" type="ORF">TVD_11255</name>
</gene>
<evidence type="ECO:0000256" key="4">
    <source>
        <dbReference type="ARBA" id="ARBA00023157"/>
    </source>
</evidence>
<dbReference type="Gene3D" id="3.40.30.10">
    <property type="entry name" value="Glutaredoxin"/>
    <property type="match status" value="1"/>
</dbReference>
<evidence type="ECO:0000256" key="6">
    <source>
        <dbReference type="RuleBase" id="RU364065"/>
    </source>
</evidence>
<name>A0A0G3G692_9GAMM</name>
<dbReference type="OrthoDB" id="9814618at2"/>
<dbReference type="GO" id="GO:0034599">
    <property type="term" value="P:cellular response to oxidative stress"/>
    <property type="evidence" value="ECO:0007669"/>
    <property type="project" value="TreeGrafter"/>
</dbReference>
<keyword evidence="9" id="KW-1185">Reference proteome</keyword>
<dbReference type="AlphaFoldDB" id="A0A0G3G692"/>
<dbReference type="KEGG" id="tvr:TVD_11255"/>
<protein>
    <recommendedName>
        <fullName evidence="6">Glutaredoxin</fullName>
    </recommendedName>
</protein>
<dbReference type="PANTHER" id="PTHR45694">
    <property type="entry name" value="GLUTAREDOXIN 2"/>
    <property type="match status" value="1"/>
</dbReference>
<accession>A0A0G3G692</accession>
<comment type="function">
    <text evidence="6">Has a glutathione-disulfide oxidoreductase activity in the presence of NADPH and glutathione reductase. Reduces low molecular weight disulfides and proteins.</text>
</comment>
<dbReference type="PATRIC" id="fig|106634.4.peg.2295"/>
<keyword evidence="3 6" id="KW-0249">Electron transport</keyword>
<keyword evidence="6" id="KW-0963">Cytoplasm</keyword>
<evidence type="ECO:0000256" key="2">
    <source>
        <dbReference type="ARBA" id="ARBA00022448"/>
    </source>
</evidence>
<dbReference type="NCBIfam" id="TIGR02181">
    <property type="entry name" value="GRX_bact"/>
    <property type="match status" value="1"/>
</dbReference>
<feature type="domain" description="Glutaredoxin" evidence="7">
    <location>
        <begin position="4"/>
        <end position="63"/>
    </location>
</feature>
<dbReference type="GO" id="GO:0015038">
    <property type="term" value="F:glutathione disulfide oxidoreductase activity"/>
    <property type="evidence" value="ECO:0007669"/>
    <property type="project" value="UniProtKB-UniRule"/>
</dbReference>